<name>A0ABQ2R2L0_9ACTN</name>
<evidence type="ECO:0000313" key="3">
    <source>
        <dbReference type="Proteomes" id="UP000611554"/>
    </source>
</evidence>
<evidence type="ECO:0000313" key="2">
    <source>
        <dbReference type="EMBL" id="GGQ06960.1"/>
    </source>
</evidence>
<gene>
    <name evidence="2" type="ORF">GCM10010140_41450</name>
</gene>
<feature type="compositionally biased region" description="Pro residues" evidence="1">
    <location>
        <begin position="343"/>
        <end position="355"/>
    </location>
</feature>
<protein>
    <recommendedName>
        <fullName evidence="4">Helix-turn-helix domain-containing protein</fullName>
    </recommendedName>
</protein>
<proteinExistence type="predicted"/>
<dbReference type="EMBL" id="BMQJ01000010">
    <property type="protein sequence ID" value="GGQ06960.1"/>
    <property type="molecule type" value="Genomic_DNA"/>
</dbReference>
<feature type="region of interest" description="Disordered" evidence="1">
    <location>
        <begin position="322"/>
        <end position="364"/>
    </location>
</feature>
<feature type="region of interest" description="Disordered" evidence="1">
    <location>
        <begin position="98"/>
        <end position="171"/>
    </location>
</feature>
<comment type="caution">
    <text evidence="2">The sequence shown here is derived from an EMBL/GenBank/DDBJ whole genome shotgun (WGS) entry which is preliminary data.</text>
</comment>
<keyword evidence="3" id="KW-1185">Reference proteome</keyword>
<accession>A0ABQ2R2L0</accession>
<evidence type="ECO:0000256" key="1">
    <source>
        <dbReference type="SAM" id="MobiDB-lite"/>
    </source>
</evidence>
<reference evidence="3" key="1">
    <citation type="journal article" date="2019" name="Int. J. Syst. Evol. Microbiol.">
        <title>The Global Catalogue of Microorganisms (GCM) 10K type strain sequencing project: providing services to taxonomists for standard genome sequencing and annotation.</title>
        <authorList>
            <consortium name="The Broad Institute Genomics Platform"/>
            <consortium name="The Broad Institute Genome Sequencing Center for Infectious Disease"/>
            <person name="Wu L."/>
            <person name="Ma J."/>
        </authorList>
    </citation>
    <scope>NUCLEOTIDE SEQUENCE [LARGE SCALE GENOMIC DNA]</scope>
    <source>
        <strain evidence="3">JCM 3115</strain>
    </source>
</reference>
<feature type="compositionally biased region" description="Low complexity" evidence="1">
    <location>
        <begin position="104"/>
        <end position="122"/>
    </location>
</feature>
<feature type="compositionally biased region" description="Polar residues" evidence="1">
    <location>
        <begin position="141"/>
        <end position="157"/>
    </location>
</feature>
<dbReference type="Proteomes" id="UP000611554">
    <property type="component" value="Unassembled WGS sequence"/>
</dbReference>
<feature type="compositionally biased region" description="Pro residues" evidence="1">
    <location>
        <begin position="323"/>
        <end position="335"/>
    </location>
</feature>
<evidence type="ECO:0008006" key="4">
    <source>
        <dbReference type="Google" id="ProtNLM"/>
    </source>
</evidence>
<sequence>MRVQRSKIDGSYTRIPNSVLRDRRLSFTARGMLVFLLSLPEGARQDAHTLADQHPGLGRRGVSKALNELVALGYYIRRTIRDPATGRIRTETTVYDTPQRDAAEAAPMTATPATGAPATGAAVTSPEGVNNWSKEKPPSLEGSSDAWTPNNTDNSHNISEKPANANISKSPDSSASMAVIASFRGADARLTVRAEDIPKVAALVDEWFARGADAAVIRTAVTSGMPFGVLRSPLGFILYRLRDRMPTPPAPVAARPAAECDDCARPVRSPGRCPWCVTGSERRRPAPIADVSRHVALARELLTAQARTSHDIPTVRPAILIPAPRPPGGAFPAPPSRSGAAPPGGPGSGVPPPSRTRPGVRGVR</sequence>
<organism evidence="2 3">
    <name type="scientific">Streptosporangium pseudovulgare</name>
    <dbReference type="NCBI Taxonomy" id="35765"/>
    <lineage>
        <taxon>Bacteria</taxon>
        <taxon>Bacillati</taxon>
        <taxon>Actinomycetota</taxon>
        <taxon>Actinomycetes</taxon>
        <taxon>Streptosporangiales</taxon>
        <taxon>Streptosporangiaceae</taxon>
        <taxon>Streptosporangium</taxon>
    </lineage>
</organism>